<proteinExistence type="inferred from homology"/>
<comment type="subcellular location">
    <subcellularLocation>
        <location evidence="1">Membrane</location>
        <topology evidence="1">Multi-pass membrane protein</topology>
    </subcellularLocation>
</comment>
<dbReference type="GO" id="GO:0016020">
    <property type="term" value="C:membrane"/>
    <property type="evidence" value="ECO:0007669"/>
    <property type="project" value="UniProtKB-SubCell"/>
</dbReference>
<keyword evidence="3 6" id="KW-0812">Transmembrane</keyword>
<evidence type="ECO:0000256" key="6">
    <source>
        <dbReference type="SAM" id="Phobius"/>
    </source>
</evidence>
<evidence type="ECO:0000313" key="7">
    <source>
        <dbReference type="Proteomes" id="UP000035681"/>
    </source>
</evidence>
<feature type="transmembrane region" description="Helical" evidence="6">
    <location>
        <begin position="395"/>
        <end position="415"/>
    </location>
</feature>
<feature type="transmembrane region" description="Helical" evidence="6">
    <location>
        <begin position="306"/>
        <end position="325"/>
    </location>
</feature>
<dbReference type="InterPro" id="IPR019421">
    <property type="entry name" value="7TM_GPCR_serpentine_rcpt_Srd"/>
</dbReference>
<dbReference type="Gene3D" id="1.20.1070.10">
    <property type="entry name" value="Rhodopsin 7-helix transmembrane proteins"/>
    <property type="match status" value="1"/>
</dbReference>
<dbReference type="Gene3D" id="1.10.238.10">
    <property type="entry name" value="EF-hand"/>
    <property type="match status" value="1"/>
</dbReference>
<feature type="transmembrane region" description="Helical" evidence="6">
    <location>
        <begin position="596"/>
        <end position="616"/>
    </location>
</feature>
<feature type="transmembrane region" description="Helical" evidence="6">
    <location>
        <begin position="350"/>
        <end position="374"/>
    </location>
</feature>
<protein>
    <submittedName>
        <fullName evidence="8">G-protein coupled receptors family 1 profile domain-containing protein</fullName>
    </submittedName>
</protein>
<evidence type="ECO:0000256" key="2">
    <source>
        <dbReference type="ARBA" id="ARBA00009166"/>
    </source>
</evidence>
<dbReference type="Pfam" id="PF10317">
    <property type="entry name" value="7TM_GPCR_Srd"/>
    <property type="match status" value="1"/>
</dbReference>
<feature type="transmembrane region" description="Helical" evidence="6">
    <location>
        <begin position="553"/>
        <end position="576"/>
    </location>
</feature>
<accession>A0AAF5CZE3</accession>
<evidence type="ECO:0000256" key="1">
    <source>
        <dbReference type="ARBA" id="ARBA00004141"/>
    </source>
</evidence>
<evidence type="ECO:0000256" key="3">
    <source>
        <dbReference type="ARBA" id="ARBA00022692"/>
    </source>
</evidence>
<evidence type="ECO:0000256" key="5">
    <source>
        <dbReference type="ARBA" id="ARBA00023136"/>
    </source>
</evidence>
<dbReference type="Pfam" id="PF10326">
    <property type="entry name" value="7TM_GPCR_Str"/>
    <property type="match status" value="1"/>
</dbReference>
<dbReference type="InterPro" id="IPR019428">
    <property type="entry name" value="7TM_GPCR_serpentine_rcpt_Str"/>
</dbReference>
<feature type="transmembrane region" description="Helical" evidence="6">
    <location>
        <begin position="513"/>
        <end position="532"/>
    </location>
</feature>
<evidence type="ECO:0000313" key="8">
    <source>
        <dbReference type="WBParaSite" id="TCONS_00004384.p1"/>
    </source>
</evidence>
<keyword evidence="4 6" id="KW-1133">Transmembrane helix</keyword>
<keyword evidence="5 6" id="KW-0472">Membrane</keyword>
<dbReference type="PANTHER" id="PTHR22945:SF40">
    <property type="entry name" value="SERPENTINE RECEPTOR, CLASS D (DELTA)-RELATED"/>
    <property type="match status" value="1"/>
</dbReference>
<dbReference type="AlphaFoldDB" id="A0AAF5CZE3"/>
<dbReference type="InterPro" id="IPR050920">
    <property type="entry name" value="Nematode_rcpt-like_delta"/>
</dbReference>
<dbReference type="Proteomes" id="UP000035681">
    <property type="component" value="Unplaced"/>
</dbReference>
<dbReference type="PANTHER" id="PTHR22945">
    <property type="entry name" value="SERPENTINE RECEPTOR, CLASS D DELTA"/>
    <property type="match status" value="1"/>
</dbReference>
<comment type="similarity">
    <text evidence="2">Belongs to the nematode receptor-like protein srd family.</text>
</comment>
<keyword evidence="7" id="KW-1185">Reference proteome</keyword>
<dbReference type="WBParaSite" id="TCONS_00004384.p1">
    <property type="protein sequence ID" value="TCONS_00004384.p1"/>
    <property type="gene ID" value="XLOC_001757"/>
</dbReference>
<feature type="transmembrane region" description="Helical" evidence="6">
    <location>
        <begin position="270"/>
        <end position="294"/>
    </location>
</feature>
<evidence type="ECO:0000256" key="4">
    <source>
        <dbReference type="ARBA" id="ARBA00022989"/>
    </source>
</evidence>
<dbReference type="InterPro" id="IPR011992">
    <property type="entry name" value="EF-hand-dom_pair"/>
</dbReference>
<sequence>LLTLFQKYFYFLAMFTKTSNAFVKVLDSPTRRRRSSDIKRAIHAHFTEPPVFFKNYPTLNNFFERLYWSIRTAQYKICFESKDGEFESSIDNSLLETAVRPPNIKELQQKTSYLFSEKWIKYMYGRFKNECPNGRMSVEDFKILFGSYVPTERITDAYLERLFLAFAKAKTDNSNENNIKKTLSFEDLICALATLHNFTPQSYASWMMNLINKENNETITLNEFTEFIKSVYELSGKKVNNNINIINYQASKMFDELDESITSNDTMGAFQLFCVASSIIGIVSNVLIVILSIIKTDNSNKDVHSTFVHICCSATIIAMGILLTMPQEIRSESSLIKIPHGLLSKSSPNILSGINGLQIGCYIYILLNLCILFLNRLNVMCNKNNLSTLFSERNMKIFTGFAVALSVIQMVFVYISTAQTEILWERLNKTTTIIDDLYEKQELSATYIKNQQVQLNNQKKIETDLNSNNGLHNNETFYSKEQNHGQIEVIRSKISVYGNDYTINPLIWGSEGLFLLIFIASIITIIISSISIRSSLKNQQHDMSDKMKKRQKGMYTSLIFYSILPCIITIVTYINFFQGMIKGSFIISYQEYVTTIMMSLLPPLLGIFVFIFVKFYRQSFAQIVLRRKEKEVKKEELPEFDLNNGTQKLTTSQMKGMLNQGLEQSTMTLPQ</sequence>
<reference evidence="8" key="1">
    <citation type="submission" date="2024-02" db="UniProtKB">
        <authorList>
            <consortium name="WormBaseParasite"/>
        </authorList>
    </citation>
    <scope>IDENTIFICATION</scope>
</reference>
<organism evidence="7 8">
    <name type="scientific">Strongyloides stercoralis</name>
    <name type="common">Threadworm</name>
    <dbReference type="NCBI Taxonomy" id="6248"/>
    <lineage>
        <taxon>Eukaryota</taxon>
        <taxon>Metazoa</taxon>
        <taxon>Ecdysozoa</taxon>
        <taxon>Nematoda</taxon>
        <taxon>Chromadorea</taxon>
        <taxon>Rhabditida</taxon>
        <taxon>Tylenchina</taxon>
        <taxon>Panagrolaimomorpha</taxon>
        <taxon>Strongyloidoidea</taxon>
        <taxon>Strongyloididae</taxon>
        <taxon>Strongyloides</taxon>
    </lineage>
</organism>
<name>A0AAF5CZE3_STRER</name>
<dbReference type="SUPFAM" id="SSF47473">
    <property type="entry name" value="EF-hand"/>
    <property type="match status" value="1"/>
</dbReference>